<dbReference type="GO" id="GO:0009252">
    <property type="term" value="P:peptidoglycan biosynthetic process"/>
    <property type="evidence" value="ECO:0007669"/>
    <property type="project" value="UniProtKB-KW"/>
</dbReference>
<evidence type="ECO:0000256" key="4">
    <source>
        <dbReference type="ARBA" id="ARBA00022692"/>
    </source>
</evidence>
<evidence type="ECO:0000313" key="13">
    <source>
        <dbReference type="EMBL" id="GAF81794.1"/>
    </source>
</evidence>
<reference evidence="13" key="1">
    <citation type="journal article" date="2014" name="Front. Microbiol.">
        <title>High frequency of phylogenetically diverse reductive dehalogenase-homologous genes in deep subseafloor sedimentary metagenomes.</title>
        <authorList>
            <person name="Kawai M."/>
            <person name="Futagami T."/>
            <person name="Toyoda A."/>
            <person name="Takaki Y."/>
            <person name="Nishi S."/>
            <person name="Hori S."/>
            <person name="Arai W."/>
            <person name="Tsubouchi T."/>
            <person name="Morono Y."/>
            <person name="Uchiyama I."/>
            <person name="Ito T."/>
            <person name="Fujiyama A."/>
            <person name="Inagaki F."/>
            <person name="Takami H."/>
        </authorList>
    </citation>
    <scope>NUCLEOTIDE SEQUENCE</scope>
    <source>
        <strain evidence="13">Expedition CK06-06</strain>
    </source>
</reference>
<proteinExistence type="predicted"/>
<feature type="transmembrane region" description="Helical" evidence="12">
    <location>
        <begin position="71"/>
        <end position="89"/>
    </location>
</feature>
<evidence type="ECO:0000256" key="8">
    <source>
        <dbReference type="ARBA" id="ARBA00023136"/>
    </source>
</evidence>
<keyword evidence="5" id="KW-0133">Cell shape</keyword>
<feature type="non-terminal residue" evidence="13">
    <location>
        <position position="197"/>
    </location>
</feature>
<evidence type="ECO:0000256" key="1">
    <source>
        <dbReference type="ARBA" id="ARBA00004141"/>
    </source>
</evidence>
<evidence type="ECO:0000256" key="3">
    <source>
        <dbReference type="ARBA" id="ARBA00022679"/>
    </source>
</evidence>
<keyword evidence="4 12" id="KW-0812">Transmembrane</keyword>
<keyword evidence="8 12" id="KW-0472">Membrane</keyword>
<dbReference type="PANTHER" id="PTHR30474:SF2">
    <property type="entry name" value="PEPTIDOGLYCAN GLYCOSYLTRANSFERASE FTSW-RELATED"/>
    <property type="match status" value="1"/>
</dbReference>
<evidence type="ECO:0000256" key="2">
    <source>
        <dbReference type="ARBA" id="ARBA00022676"/>
    </source>
</evidence>
<keyword evidence="2" id="KW-0328">Glycosyltransferase</keyword>
<keyword evidence="3" id="KW-0808">Transferase</keyword>
<dbReference type="GO" id="GO:0015648">
    <property type="term" value="F:lipid-linked peptidoglycan transporter activity"/>
    <property type="evidence" value="ECO:0007669"/>
    <property type="project" value="TreeGrafter"/>
</dbReference>
<evidence type="ECO:0000256" key="9">
    <source>
        <dbReference type="ARBA" id="ARBA00032370"/>
    </source>
</evidence>
<dbReference type="GO" id="GO:0032153">
    <property type="term" value="C:cell division site"/>
    <property type="evidence" value="ECO:0007669"/>
    <property type="project" value="TreeGrafter"/>
</dbReference>
<keyword evidence="7 12" id="KW-1133">Transmembrane helix</keyword>
<feature type="transmembrane region" description="Helical" evidence="12">
    <location>
        <begin position="160"/>
        <end position="193"/>
    </location>
</feature>
<dbReference type="PANTHER" id="PTHR30474">
    <property type="entry name" value="CELL CYCLE PROTEIN"/>
    <property type="match status" value="1"/>
</dbReference>
<evidence type="ECO:0000256" key="12">
    <source>
        <dbReference type="SAM" id="Phobius"/>
    </source>
</evidence>
<feature type="transmembrane region" description="Helical" evidence="12">
    <location>
        <begin position="47"/>
        <end position="65"/>
    </location>
</feature>
<dbReference type="EC" id="2.4.99.28" evidence="10"/>
<dbReference type="GO" id="GO:0008360">
    <property type="term" value="P:regulation of cell shape"/>
    <property type="evidence" value="ECO:0007669"/>
    <property type="project" value="UniProtKB-KW"/>
</dbReference>
<comment type="catalytic activity">
    <reaction evidence="11">
        <text>[GlcNAc-(1-&gt;4)-Mur2Ac(oyl-L-Ala-gamma-D-Glu-L-Lys-D-Ala-D-Ala)](n)-di-trans,octa-cis-undecaprenyl diphosphate + beta-D-GlcNAc-(1-&gt;4)-Mur2Ac(oyl-L-Ala-gamma-D-Glu-L-Lys-D-Ala-D-Ala)-di-trans,octa-cis-undecaprenyl diphosphate = [GlcNAc-(1-&gt;4)-Mur2Ac(oyl-L-Ala-gamma-D-Glu-L-Lys-D-Ala-D-Ala)](n+1)-di-trans,octa-cis-undecaprenyl diphosphate + di-trans,octa-cis-undecaprenyl diphosphate + H(+)</text>
        <dbReference type="Rhea" id="RHEA:23708"/>
        <dbReference type="Rhea" id="RHEA-COMP:9602"/>
        <dbReference type="Rhea" id="RHEA-COMP:9603"/>
        <dbReference type="ChEBI" id="CHEBI:15378"/>
        <dbReference type="ChEBI" id="CHEBI:58405"/>
        <dbReference type="ChEBI" id="CHEBI:60033"/>
        <dbReference type="ChEBI" id="CHEBI:78435"/>
        <dbReference type="EC" id="2.4.99.28"/>
    </reaction>
</comment>
<evidence type="ECO:0000256" key="7">
    <source>
        <dbReference type="ARBA" id="ARBA00022989"/>
    </source>
</evidence>
<name>X0SL93_9ZZZZ</name>
<keyword evidence="6" id="KW-0573">Peptidoglycan synthesis</keyword>
<organism evidence="13">
    <name type="scientific">marine sediment metagenome</name>
    <dbReference type="NCBI Taxonomy" id="412755"/>
    <lineage>
        <taxon>unclassified sequences</taxon>
        <taxon>metagenomes</taxon>
        <taxon>ecological metagenomes</taxon>
    </lineage>
</organism>
<comment type="caution">
    <text evidence="13">The sequence shown here is derived from an EMBL/GenBank/DDBJ whole genome shotgun (WGS) entry which is preliminary data.</text>
</comment>
<dbReference type="Pfam" id="PF01098">
    <property type="entry name" value="FTSW_RODA_SPOVE"/>
    <property type="match status" value="1"/>
</dbReference>
<protein>
    <recommendedName>
        <fullName evidence="10">peptidoglycan glycosyltransferase</fullName>
        <ecNumber evidence="10">2.4.99.28</ecNumber>
    </recommendedName>
    <alternativeName>
        <fullName evidence="9">Peptidoglycan polymerase</fullName>
    </alternativeName>
</protein>
<evidence type="ECO:0000256" key="6">
    <source>
        <dbReference type="ARBA" id="ARBA00022984"/>
    </source>
</evidence>
<evidence type="ECO:0000256" key="10">
    <source>
        <dbReference type="ARBA" id="ARBA00044770"/>
    </source>
</evidence>
<accession>X0SL93</accession>
<feature type="transmembrane region" description="Helical" evidence="12">
    <location>
        <begin position="133"/>
        <end position="153"/>
    </location>
</feature>
<sequence length="197" mass="21372">MYGELDYVLALAVAGLVIVGLMMVYSATFDWSYQEYQNSFRIASRQFLWVGLGLVVLVVVAAVPYDWWQRMAVPVMGGALLLLVLVLFVGEERFGARRAFFNGSIQPSELVKLATVIYVAAWLASKGEQIHDVIYGLVPFAVLIGVVASLVVVQPDVSTAILIVLTALAMFFFAGADIFQLAIGGAIGGITFFVLIN</sequence>
<dbReference type="InterPro" id="IPR001182">
    <property type="entry name" value="FtsW/RodA"/>
</dbReference>
<gene>
    <name evidence="13" type="ORF">S01H1_11740</name>
</gene>
<dbReference type="GO" id="GO:0051301">
    <property type="term" value="P:cell division"/>
    <property type="evidence" value="ECO:0007669"/>
    <property type="project" value="InterPro"/>
</dbReference>
<feature type="transmembrane region" description="Helical" evidence="12">
    <location>
        <begin position="6"/>
        <end position="26"/>
    </location>
</feature>
<dbReference type="AlphaFoldDB" id="X0SL93"/>
<dbReference type="GO" id="GO:0008955">
    <property type="term" value="F:peptidoglycan glycosyltransferase activity"/>
    <property type="evidence" value="ECO:0007669"/>
    <property type="project" value="UniProtKB-EC"/>
</dbReference>
<evidence type="ECO:0000256" key="5">
    <source>
        <dbReference type="ARBA" id="ARBA00022960"/>
    </source>
</evidence>
<dbReference type="EMBL" id="BARS01005997">
    <property type="protein sequence ID" value="GAF81794.1"/>
    <property type="molecule type" value="Genomic_DNA"/>
</dbReference>
<evidence type="ECO:0000256" key="11">
    <source>
        <dbReference type="ARBA" id="ARBA00049902"/>
    </source>
</evidence>
<dbReference type="GO" id="GO:0005886">
    <property type="term" value="C:plasma membrane"/>
    <property type="evidence" value="ECO:0007669"/>
    <property type="project" value="TreeGrafter"/>
</dbReference>
<comment type="subcellular location">
    <subcellularLocation>
        <location evidence="1">Membrane</location>
        <topology evidence="1">Multi-pass membrane protein</topology>
    </subcellularLocation>
</comment>